<organism evidence="1">
    <name type="scientific">marine sediment metagenome</name>
    <dbReference type="NCBI Taxonomy" id="412755"/>
    <lineage>
        <taxon>unclassified sequences</taxon>
        <taxon>metagenomes</taxon>
        <taxon>ecological metagenomes</taxon>
    </lineage>
</organism>
<sequence length="176" mass="19500">MASPNKDLGPCIVIWDERAVDGAAVTFSKTFGGVFFRYEELRAPIQRDQAGLTHVDDVTTGVVNPELEVPMTQEEIAKLVKCFGNSEVVAATMRVSNPVGEAVYPLTRQVIVKPIVNGVISTTATEWIYIHRAFPRVTMEQAYDNSGQRTVKVIFKGFPDDVSARSNEMWRYGTTA</sequence>
<reference evidence="1" key="1">
    <citation type="journal article" date="2014" name="Front. Microbiol.">
        <title>High frequency of phylogenetically diverse reductive dehalogenase-homologous genes in deep subseafloor sedimentary metagenomes.</title>
        <authorList>
            <person name="Kawai M."/>
            <person name="Futagami T."/>
            <person name="Toyoda A."/>
            <person name="Takaki Y."/>
            <person name="Nishi S."/>
            <person name="Hori S."/>
            <person name="Arai W."/>
            <person name="Tsubouchi T."/>
            <person name="Morono Y."/>
            <person name="Uchiyama I."/>
            <person name="Ito T."/>
            <person name="Fujiyama A."/>
            <person name="Inagaki F."/>
            <person name="Takami H."/>
        </authorList>
    </citation>
    <scope>NUCLEOTIDE SEQUENCE</scope>
    <source>
        <strain evidence="1">Expedition CK06-06</strain>
    </source>
</reference>
<name>X0ZGN9_9ZZZZ</name>
<dbReference type="EMBL" id="BART01006712">
    <property type="protein sequence ID" value="GAG68459.1"/>
    <property type="molecule type" value="Genomic_DNA"/>
</dbReference>
<proteinExistence type="predicted"/>
<dbReference type="AlphaFoldDB" id="X0ZGN9"/>
<evidence type="ECO:0000313" key="1">
    <source>
        <dbReference type="EMBL" id="GAG68459.1"/>
    </source>
</evidence>
<comment type="caution">
    <text evidence="1">The sequence shown here is derived from an EMBL/GenBank/DDBJ whole genome shotgun (WGS) entry which is preliminary data.</text>
</comment>
<accession>X0ZGN9</accession>
<protein>
    <submittedName>
        <fullName evidence="1">Uncharacterized protein</fullName>
    </submittedName>
</protein>
<gene>
    <name evidence="1" type="ORF">S01H4_15311</name>
</gene>